<dbReference type="GO" id="GO:0016705">
    <property type="term" value="F:oxidoreductase activity, acting on paired donors, with incorporation or reduction of molecular oxygen"/>
    <property type="evidence" value="ECO:0007669"/>
    <property type="project" value="InterPro"/>
</dbReference>
<dbReference type="OrthoDB" id="2789670at2759"/>
<dbReference type="EMBL" id="JABWDY010040666">
    <property type="protein sequence ID" value="KAF5177962.1"/>
    <property type="molecule type" value="Genomic_DNA"/>
</dbReference>
<feature type="region of interest" description="Disordered" evidence="1">
    <location>
        <begin position="103"/>
        <end position="127"/>
    </location>
</feature>
<protein>
    <submittedName>
        <fullName evidence="2">Ferulate 5-hydroxylase</fullName>
    </submittedName>
</protein>
<feature type="compositionally biased region" description="Basic and acidic residues" evidence="1">
    <location>
        <begin position="103"/>
        <end position="115"/>
    </location>
</feature>
<dbReference type="InterPro" id="IPR053062">
    <property type="entry name" value="CYP450_84A"/>
</dbReference>
<dbReference type="AlphaFoldDB" id="A0A7J6V0P2"/>
<dbReference type="InterPro" id="IPR036396">
    <property type="entry name" value="Cyt_P450_sf"/>
</dbReference>
<sequence>MRKLCVMKLFSRKRAASWVSVRDEIETTIQAIASKASSPINYFPFLSWIDPQGFTKKLAKARNSLDKFIIDNVIDHHKEKKNNNKNTGMDEMNDTDMVDDLHFYSSERTEEKTTDELQSSISITRSR</sequence>
<proteinExistence type="predicted"/>
<dbReference type="PANTHER" id="PTHR47945">
    <property type="entry name" value="CYTOCHROME P450 84A1-RELATED"/>
    <property type="match status" value="1"/>
</dbReference>
<dbReference type="GO" id="GO:0005506">
    <property type="term" value="F:iron ion binding"/>
    <property type="evidence" value="ECO:0007669"/>
    <property type="project" value="InterPro"/>
</dbReference>
<dbReference type="SUPFAM" id="SSF48264">
    <property type="entry name" value="Cytochrome P450"/>
    <property type="match status" value="1"/>
</dbReference>
<reference evidence="2 3" key="1">
    <citation type="submission" date="2020-06" db="EMBL/GenBank/DDBJ databases">
        <title>Transcriptomic and genomic resources for Thalictrum thalictroides and T. hernandezii: Facilitating candidate gene discovery in an emerging model plant lineage.</title>
        <authorList>
            <person name="Arias T."/>
            <person name="Riano-Pachon D.M."/>
            <person name="Di Stilio V.S."/>
        </authorList>
    </citation>
    <scope>NUCLEOTIDE SEQUENCE [LARGE SCALE GENOMIC DNA]</scope>
    <source>
        <strain evidence="3">cv. WT478/WT964</strain>
        <tissue evidence="2">Leaves</tissue>
    </source>
</reference>
<comment type="caution">
    <text evidence="2">The sequence shown here is derived from an EMBL/GenBank/DDBJ whole genome shotgun (WGS) entry which is preliminary data.</text>
</comment>
<evidence type="ECO:0000256" key="1">
    <source>
        <dbReference type="SAM" id="MobiDB-lite"/>
    </source>
</evidence>
<dbReference type="GO" id="GO:0004497">
    <property type="term" value="F:monooxygenase activity"/>
    <property type="evidence" value="ECO:0007669"/>
    <property type="project" value="InterPro"/>
</dbReference>
<dbReference type="Gene3D" id="1.10.630.10">
    <property type="entry name" value="Cytochrome P450"/>
    <property type="match status" value="1"/>
</dbReference>
<evidence type="ECO:0000313" key="3">
    <source>
        <dbReference type="Proteomes" id="UP000554482"/>
    </source>
</evidence>
<name>A0A7J6V0P2_THATH</name>
<feature type="compositionally biased region" description="Polar residues" evidence="1">
    <location>
        <begin position="116"/>
        <end position="127"/>
    </location>
</feature>
<organism evidence="2 3">
    <name type="scientific">Thalictrum thalictroides</name>
    <name type="common">Rue-anemone</name>
    <name type="synonym">Anemone thalictroides</name>
    <dbReference type="NCBI Taxonomy" id="46969"/>
    <lineage>
        <taxon>Eukaryota</taxon>
        <taxon>Viridiplantae</taxon>
        <taxon>Streptophyta</taxon>
        <taxon>Embryophyta</taxon>
        <taxon>Tracheophyta</taxon>
        <taxon>Spermatophyta</taxon>
        <taxon>Magnoliopsida</taxon>
        <taxon>Ranunculales</taxon>
        <taxon>Ranunculaceae</taxon>
        <taxon>Thalictroideae</taxon>
        <taxon>Thalictrum</taxon>
    </lineage>
</organism>
<keyword evidence="3" id="KW-1185">Reference proteome</keyword>
<accession>A0A7J6V0P2</accession>
<gene>
    <name evidence="2" type="ORF">FRX31_032450</name>
</gene>
<dbReference type="PANTHER" id="PTHR47945:SF5">
    <property type="entry name" value="CYTOCHROME P450 84A1-RELATED"/>
    <property type="match status" value="1"/>
</dbReference>
<dbReference type="Proteomes" id="UP000554482">
    <property type="component" value="Unassembled WGS sequence"/>
</dbReference>
<evidence type="ECO:0000313" key="2">
    <source>
        <dbReference type="EMBL" id="KAF5177962.1"/>
    </source>
</evidence>
<dbReference type="GO" id="GO:0020037">
    <property type="term" value="F:heme binding"/>
    <property type="evidence" value="ECO:0007669"/>
    <property type="project" value="InterPro"/>
</dbReference>